<name>A0A269PEH2_9CORY</name>
<dbReference type="Proteomes" id="UP000215771">
    <property type="component" value="Unassembled WGS sequence"/>
</dbReference>
<feature type="transmembrane region" description="Helical" evidence="2">
    <location>
        <begin position="33"/>
        <end position="64"/>
    </location>
</feature>
<evidence type="ECO:0000313" key="3">
    <source>
        <dbReference type="EMBL" id="PAJ70542.1"/>
    </source>
</evidence>
<feature type="transmembrane region" description="Helical" evidence="2">
    <location>
        <begin position="139"/>
        <end position="160"/>
    </location>
</feature>
<feature type="transmembrane region" description="Helical" evidence="2">
    <location>
        <begin position="112"/>
        <end position="132"/>
    </location>
</feature>
<feature type="region of interest" description="Disordered" evidence="1">
    <location>
        <begin position="416"/>
        <end position="484"/>
    </location>
</feature>
<dbReference type="PANTHER" id="PTHR37814:SF1">
    <property type="entry name" value="MEMBRANE PROTEIN"/>
    <property type="match status" value="1"/>
</dbReference>
<keyword evidence="2" id="KW-1133">Transmembrane helix</keyword>
<feature type="transmembrane region" description="Helical" evidence="2">
    <location>
        <begin position="85"/>
        <end position="106"/>
    </location>
</feature>
<evidence type="ECO:0000256" key="2">
    <source>
        <dbReference type="SAM" id="Phobius"/>
    </source>
</evidence>
<proteinExistence type="predicted"/>
<keyword evidence="2" id="KW-0812">Transmembrane</keyword>
<protein>
    <recommendedName>
        <fullName evidence="5">Membrane protein YkvI</fullName>
    </recommendedName>
</protein>
<dbReference type="PANTHER" id="PTHR37814">
    <property type="entry name" value="CONSERVED MEMBRANE PROTEIN"/>
    <property type="match status" value="1"/>
</dbReference>
<dbReference type="InterPro" id="IPR038728">
    <property type="entry name" value="YkvI-like"/>
</dbReference>
<feature type="transmembrane region" description="Helical" evidence="2">
    <location>
        <begin position="264"/>
        <end position="288"/>
    </location>
</feature>
<keyword evidence="2" id="KW-0472">Membrane</keyword>
<evidence type="ECO:0008006" key="5">
    <source>
        <dbReference type="Google" id="ProtNLM"/>
    </source>
</evidence>
<dbReference type="AlphaFoldDB" id="A0A269PEH2"/>
<feature type="transmembrane region" description="Helical" evidence="2">
    <location>
        <begin position="325"/>
        <end position="346"/>
    </location>
</feature>
<reference evidence="3 4" key="1">
    <citation type="submission" date="2017-08" db="EMBL/GenBank/DDBJ databases">
        <authorList>
            <person name="de Groot N.N."/>
        </authorList>
    </citation>
    <scope>NUCLEOTIDE SEQUENCE [LARGE SCALE GENOMIC DNA]</scope>
    <source>
        <strain evidence="3 4">NBT06-6</strain>
    </source>
</reference>
<feature type="transmembrane region" description="Helical" evidence="2">
    <location>
        <begin position="220"/>
        <end position="244"/>
    </location>
</feature>
<evidence type="ECO:0000256" key="1">
    <source>
        <dbReference type="SAM" id="MobiDB-lite"/>
    </source>
</evidence>
<organism evidence="3 4">
    <name type="scientific">Corynebacterium hadale</name>
    <dbReference type="NCBI Taxonomy" id="2026255"/>
    <lineage>
        <taxon>Bacteria</taxon>
        <taxon>Bacillati</taxon>
        <taxon>Actinomycetota</taxon>
        <taxon>Actinomycetes</taxon>
        <taxon>Mycobacteriales</taxon>
        <taxon>Corynebacteriaceae</taxon>
        <taxon>Corynebacterium</taxon>
    </lineage>
</organism>
<evidence type="ECO:0000313" key="4">
    <source>
        <dbReference type="Proteomes" id="UP000215771"/>
    </source>
</evidence>
<feature type="transmembrane region" description="Helical" evidence="2">
    <location>
        <begin position="186"/>
        <end position="208"/>
    </location>
</feature>
<feature type="transmembrane region" description="Helical" evidence="2">
    <location>
        <begin position="300"/>
        <end position="319"/>
    </location>
</feature>
<gene>
    <name evidence="3" type="ORF">CIG21_04360</name>
</gene>
<feature type="compositionally biased region" description="Acidic residues" evidence="1">
    <location>
        <begin position="430"/>
        <end position="446"/>
    </location>
</feature>
<accession>A0A269PEH2</accession>
<dbReference type="RefSeq" id="WP_095276086.1">
    <property type="nucleotide sequence ID" value="NZ_CP047655.1"/>
</dbReference>
<sequence>MKQTIQVAMALVGLLVGAGFASGQEVIQYFLAFGYIGIVGAVISGIIIFVVGTTIFQLGSYYLADDHSVVFNRVSSPIVSKYMDYATMFSLFAFGFVMVAGAGSNLNQQFGFAPWIGATIMTVLLILSGFLDVDRITQVISIITPFLIIAVFVAFGITIMNMPDSLHAMNDIALQQSPADGVFNNWLLSAVNYGTLVNIMAVSMMLVIAGSQMNPRTAGVGGLLGGLIFAILLVILNFILFFNMDKVAGKDMPLLAVFDSMHPVVGVIVSIIIYMMIYNTAVGMFYAMARRLTNKHPERFRMVYFIVVGIGFLLSFVGFADLISWVYPAIGYLGIILTIAIIVGWFNDRDNIKEETSRRERLAELAETALDPSEDELTAKERKEVEKLASESHVEDSNLWHSVQEEVAANLDADEENEFSLEDAPSLDPDHDDYEGAPESDGDGIDWDAYKEVYETGSFPAVDPKSPNGVKGNDDTPGGSTAVK</sequence>
<dbReference type="EMBL" id="NQMQ01000009">
    <property type="protein sequence ID" value="PAJ70542.1"/>
    <property type="molecule type" value="Genomic_DNA"/>
</dbReference>
<comment type="caution">
    <text evidence="3">The sequence shown here is derived from an EMBL/GenBank/DDBJ whole genome shotgun (WGS) entry which is preliminary data.</text>
</comment>